<reference evidence="1" key="1">
    <citation type="journal article" date="2015" name="Nature">
        <title>Complex archaea that bridge the gap between prokaryotes and eukaryotes.</title>
        <authorList>
            <person name="Spang A."/>
            <person name="Saw J.H."/>
            <person name="Jorgensen S.L."/>
            <person name="Zaremba-Niedzwiedzka K."/>
            <person name="Martijn J."/>
            <person name="Lind A.E."/>
            <person name="van Eijk R."/>
            <person name="Schleper C."/>
            <person name="Guy L."/>
            <person name="Ettema T.J."/>
        </authorList>
    </citation>
    <scope>NUCLEOTIDE SEQUENCE</scope>
</reference>
<sequence length="219" mass="24798">AGTITPDKCQGRQLAVGILARIVEDADLYAEQMQNCKKLAALCMECCQGQLKATAELMWAEIVLVEGPDNAELAQVERIVRTETTSNSIERLRCKARLLAVQGQFDQAMIAWRQVRQNYKPLNAAAKRRAKQWWRAKFYELWCFDRTSSATKPQIRHAVEVLESSFSDIPDYWAVKFSAQKKKLAPPIQLQISGLLHPAKSKKDGNTPPPIHFFHAPIH</sequence>
<gene>
    <name evidence="1" type="ORF">LCGC14_2441020</name>
</gene>
<accession>A0A0F9BIX3</accession>
<proteinExistence type="predicted"/>
<comment type="caution">
    <text evidence="1">The sequence shown here is derived from an EMBL/GenBank/DDBJ whole genome shotgun (WGS) entry which is preliminary data.</text>
</comment>
<feature type="non-terminal residue" evidence="1">
    <location>
        <position position="1"/>
    </location>
</feature>
<dbReference type="EMBL" id="LAZR01037563">
    <property type="protein sequence ID" value="KKL21879.1"/>
    <property type="molecule type" value="Genomic_DNA"/>
</dbReference>
<organism evidence="1">
    <name type="scientific">marine sediment metagenome</name>
    <dbReference type="NCBI Taxonomy" id="412755"/>
    <lineage>
        <taxon>unclassified sequences</taxon>
        <taxon>metagenomes</taxon>
        <taxon>ecological metagenomes</taxon>
    </lineage>
</organism>
<protein>
    <submittedName>
        <fullName evidence="1">Uncharacterized protein</fullName>
    </submittedName>
</protein>
<dbReference type="AlphaFoldDB" id="A0A0F9BIX3"/>
<evidence type="ECO:0000313" key="1">
    <source>
        <dbReference type="EMBL" id="KKL21879.1"/>
    </source>
</evidence>
<name>A0A0F9BIX3_9ZZZZ</name>